<dbReference type="InterPro" id="IPR019649">
    <property type="entry name" value="DUF2512"/>
</dbReference>
<dbReference type="AlphaFoldDB" id="A0A494Z3W6"/>
<accession>A0A494Z3W6</accession>
<proteinExistence type="predicted"/>
<feature type="transmembrane region" description="Helical" evidence="1">
    <location>
        <begin position="38"/>
        <end position="57"/>
    </location>
</feature>
<feature type="transmembrane region" description="Helical" evidence="1">
    <location>
        <begin position="116"/>
        <end position="136"/>
    </location>
</feature>
<protein>
    <submittedName>
        <fullName evidence="2">DUF2512 family protein</fullName>
    </submittedName>
</protein>
<dbReference type="OrthoDB" id="2111682at2"/>
<feature type="transmembrane region" description="Helical" evidence="1">
    <location>
        <begin position="63"/>
        <end position="82"/>
    </location>
</feature>
<keyword evidence="1" id="KW-0472">Membrane</keyword>
<evidence type="ECO:0000313" key="3">
    <source>
        <dbReference type="Proteomes" id="UP000272238"/>
    </source>
</evidence>
<comment type="caution">
    <text evidence="2">The sequence shown here is derived from an EMBL/GenBank/DDBJ whole genome shotgun (WGS) entry which is preliminary data.</text>
</comment>
<dbReference type="EMBL" id="RBZN01000016">
    <property type="protein sequence ID" value="RKQ17002.1"/>
    <property type="molecule type" value="Genomic_DNA"/>
</dbReference>
<organism evidence="2 3">
    <name type="scientific">Ureibacillus endophyticus</name>
    <dbReference type="NCBI Taxonomy" id="1978490"/>
    <lineage>
        <taxon>Bacteria</taxon>
        <taxon>Bacillati</taxon>
        <taxon>Bacillota</taxon>
        <taxon>Bacilli</taxon>
        <taxon>Bacillales</taxon>
        <taxon>Caryophanaceae</taxon>
        <taxon>Ureibacillus</taxon>
    </lineage>
</organism>
<sequence>MLLFSRIFLCMNHNELERLKRKMEGKENSFMQYTKAFFIKYGVTLAALILVLGLFFNAQLVDILIIGTVLTIIAFLGDMFILPNIGNIWAAFADFVIAFLGIWAMGSLLFEQDQNVSIMSASFLAALFVFGVELYYHRYLRDHVFVNVDQPNNITRARKIQTEYVKEFIDPELQKSKNNMS</sequence>
<name>A0A494Z3W6_9BACL</name>
<keyword evidence="3" id="KW-1185">Reference proteome</keyword>
<feature type="transmembrane region" description="Helical" evidence="1">
    <location>
        <begin position="89"/>
        <end position="110"/>
    </location>
</feature>
<dbReference type="Proteomes" id="UP000272238">
    <property type="component" value="Unassembled WGS sequence"/>
</dbReference>
<gene>
    <name evidence="2" type="ORF">D8M03_08290</name>
</gene>
<evidence type="ECO:0000256" key="1">
    <source>
        <dbReference type="SAM" id="Phobius"/>
    </source>
</evidence>
<dbReference type="Pfam" id="PF10710">
    <property type="entry name" value="DUF2512"/>
    <property type="match status" value="1"/>
</dbReference>
<keyword evidence="1" id="KW-0812">Transmembrane</keyword>
<reference evidence="2 3" key="1">
    <citation type="journal article" date="2016" name="Antonie Van Leeuwenhoek">
        <title>Lysinibacillus endophyticus sp. nov., an indole-3-acetic acid producing endophytic bacterium isolated from corn root (Zea mays cv. Xinken-5).</title>
        <authorList>
            <person name="Yu J."/>
            <person name="Guan X."/>
            <person name="Liu C."/>
            <person name="Xiang W."/>
            <person name="Yu Z."/>
            <person name="Liu X."/>
            <person name="Wang G."/>
        </authorList>
    </citation>
    <scope>NUCLEOTIDE SEQUENCE [LARGE SCALE GENOMIC DNA]</scope>
    <source>
        <strain evidence="2 3">DSM 100506</strain>
    </source>
</reference>
<keyword evidence="1" id="KW-1133">Transmembrane helix</keyword>
<evidence type="ECO:0000313" key="2">
    <source>
        <dbReference type="EMBL" id="RKQ17002.1"/>
    </source>
</evidence>